<feature type="transmembrane region" description="Helical" evidence="13">
    <location>
        <begin position="248"/>
        <end position="270"/>
    </location>
</feature>
<dbReference type="PANTHER" id="PTHR11537">
    <property type="entry name" value="VOLTAGE-GATED POTASSIUM CHANNEL"/>
    <property type="match status" value="1"/>
</dbReference>
<comment type="caution">
    <text evidence="15">The sequence shown here is derived from an EMBL/GenBank/DDBJ whole genome shotgun (WGS) entry which is preliminary data.</text>
</comment>
<dbReference type="InterPro" id="IPR005821">
    <property type="entry name" value="Ion_trans_dom"/>
</dbReference>
<keyword evidence="11" id="KW-0407">Ion channel</keyword>
<dbReference type="GO" id="GO:0008076">
    <property type="term" value="C:voltage-gated potassium channel complex"/>
    <property type="evidence" value="ECO:0007669"/>
    <property type="project" value="InterPro"/>
</dbReference>
<keyword evidence="3" id="KW-0633">Potassium transport</keyword>
<keyword evidence="10 13" id="KW-0472">Membrane</keyword>
<evidence type="ECO:0000256" key="13">
    <source>
        <dbReference type="SAM" id="Phobius"/>
    </source>
</evidence>
<evidence type="ECO:0000256" key="6">
    <source>
        <dbReference type="ARBA" id="ARBA00022882"/>
    </source>
</evidence>
<feature type="transmembrane region" description="Helical" evidence="13">
    <location>
        <begin position="182"/>
        <end position="202"/>
    </location>
</feature>
<dbReference type="OrthoDB" id="415460at2759"/>
<dbReference type="Gene3D" id="1.20.120.350">
    <property type="entry name" value="Voltage-gated potassium channels. Chain C"/>
    <property type="match status" value="1"/>
</dbReference>
<keyword evidence="5" id="KW-0631">Potassium channel</keyword>
<dbReference type="InterPro" id="IPR027359">
    <property type="entry name" value="Volt_channel_dom_sf"/>
</dbReference>
<feature type="region of interest" description="Disordered" evidence="12">
    <location>
        <begin position="1"/>
        <end position="35"/>
    </location>
</feature>
<evidence type="ECO:0000313" key="15">
    <source>
        <dbReference type="EMBL" id="PNH05030.1"/>
    </source>
</evidence>
<keyword evidence="8 13" id="KW-1133">Transmembrane helix</keyword>
<dbReference type="AlphaFoldDB" id="A0A2J7ZXN7"/>
<evidence type="ECO:0000256" key="2">
    <source>
        <dbReference type="ARBA" id="ARBA00022448"/>
    </source>
</evidence>
<dbReference type="GO" id="GO:0005249">
    <property type="term" value="F:voltage-gated potassium channel activity"/>
    <property type="evidence" value="ECO:0007669"/>
    <property type="project" value="InterPro"/>
</dbReference>
<dbReference type="Pfam" id="PF00520">
    <property type="entry name" value="Ion_trans"/>
    <property type="match status" value="1"/>
</dbReference>
<evidence type="ECO:0000256" key="3">
    <source>
        <dbReference type="ARBA" id="ARBA00022538"/>
    </source>
</evidence>
<sequence length="341" mass="37138">MAAYVAAAAAQANARRAQEGEELDNSPSQSRTAHQESFAYSNDAFEPHGRTGSAPEVSHWQQLQQVLGELNPAVLPPDPAALLQHVFREHLMGWGVRPVQEVYVTLSHPEHSRLAFGLSMFVLAVILLNTGTFCVESVPRWENTPLYDRLVIVDYVCLGVFTLEFVLRLATCNSLTRFSMGLMNWVDLLAIAPFYVELIVVGPHGQAAAQTRIIRVLRLLRILRLLRATTRFRNLQVVVDSLMASGDVIGMLLLLLVVLLVVSSTIIYYVETALTADTWADSIPLTMWYMHAGRLLPEGSAARACAAAAVGEAVASAAAAAPAGRHLWSDLLPSGLGSRST</sequence>
<dbReference type="SUPFAM" id="SSF81324">
    <property type="entry name" value="Voltage-gated potassium channels"/>
    <property type="match status" value="1"/>
</dbReference>
<keyword evidence="4 13" id="KW-0812">Transmembrane</keyword>
<dbReference type="EMBL" id="PGGS01000340">
    <property type="protein sequence ID" value="PNH05030.1"/>
    <property type="molecule type" value="Genomic_DNA"/>
</dbReference>
<evidence type="ECO:0000313" key="16">
    <source>
        <dbReference type="Proteomes" id="UP000236333"/>
    </source>
</evidence>
<evidence type="ECO:0000256" key="7">
    <source>
        <dbReference type="ARBA" id="ARBA00022958"/>
    </source>
</evidence>
<keyword evidence="16" id="KW-1185">Reference proteome</keyword>
<feature type="domain" description="Ion transport" evidence="14">
    <location>
        <begin position="118"/>
        <end position="281"/>
    </location>
</feature>
<dbReference type="PRINTS" id="PR00169">
    <property type="entry name" value="KCHANNEL"/>
</dbReference>
<feature type="compositionally biased region" description="Low complexity" evidence="12">
    <location>
        <begin position="1"/>
        <end position="15"/>
    </location>
</feature>
<evidence type="ECO:0000259" key="14">
    <source>
        <dbReference type="Pfam" id="PF00520"/>
    </source>
</evidence>
<keyword evidence="6" id="KW-0851">Voltage-gated channel</keyword>
<evidence type="ECO:0000256" key="9">
    <source>
        <dbReference type="ARBA" id="ARBA00023065"/>
    </source>
</evidence>
<name>A0A2J7ZXN7_9CHLO</name>
<accession>A0A2J7ZXN7</accession>
<protein>
    <submittedName>
        <fullName evidence="15">Potassium voltage-gated channel subfamily A member 3</fullName>
    </submittedName>
</protein>
<dbReference type="FunFam" id="1.20.120.350:FF:000091">
    <property type="entry name" value="Predicted protein"/>
    <property type="match status" value="1"/>
</dbReference>
<evidence type="ECO:0000256" key="11">
    <source>
        <dbReference type="ARBA" id="ARBA00023303"/>
    </source>
</evidence>
<organism evidence="15 16">
    <name type="scientific">Tetrabaena socialis</name>
    <dbReference type="NCBI Taxonomy" id="47790"/>
    <lineage>
        <taxon>Eukaryota</taxon>
        <taxon>Viridiplantae</taxon>
        <taxon>Chlorophyta</taxon>
        <taxon>core chlorophytes</taxon>
        <taxon>Chlorophyceae</taxon>
        <taxon>CS clade</taxon>
        <taxon>Chlamydomonadales</taxon>
        <taxon>Tetrabaenaceae</taxon>
        <taxon>Tetrabaena</taxon>
    </lineage>
</organism>
<keyword evidence="9" id="KW-0406">Ion transport</keyword>
<evidence type="ECO:0000256" key="4">
    <source>
        <dbReference type="ARBA" id="ARBA00022692"/>
    </source>
</evidence>
<keyword evidence="2" id="KW-0813">Transport</keyword>
<evidence type="ECO:0000256" key="5">
    <source>
        <dbReference type="ARBA" id="ARBA00022826"/>
    </source>
</evidence>
<dbReference type="Proteomes" id="UP000236333">
    <property type="component" value="Unassembled WGS sequence"/>
</dbReference>
<gene>
    <name evidence="15" type="ORF">TSOC_008750</name>
</gene>
<evidence type="ECO:0000256" key="8">
    <source>
        <dbReference type="ARBA" id="ARBA00022989"/>
    </source>
</evidence>
<keyword evidence="7" id="KW-0630">Potassium</keyword>
<evidence type="ECO:0000256" key="12">
    <source>
        <dbReference type="SAM" id="MobiDB-lite"/>
    </source>
</evidence>
<reference evidence="15 16" key="1">
    <citation type="journal article" date="2017" name="Mol. Biol. Evol.">
        <title>The 4-celled Tetrabaena socialis nuclear genome reveals the essential components for genetic control of cell number at the origin of multicellularity in the volvocine lineage.</title>
        <authorList>
            <person name="Featherston J."/>
            <person name="Arakaki Y."/>
            <person name="Hanschen E.R."/>
            <person name="Ferris P.J."/>
            <person name="Michod R.E."/>
            <person name="Olson B.J.S.C."/>
            <person name="Nozaki H."/>
            <person name="Durand P.M."/>
        </authorList>
    </citation>
    <scope>NUCLEOTIDE SEQUENCE [LARGE SCALE GENOMIC DNA]</scope>
    <source>
        <strain evidence="15 16">NIES-571</strain>
    </source>
</reference>
<dbReference type="InterPro" id="IPR028325">
    <property type="entry name" value="VG_K_chnl"/>
</dbReference>
<feature type="transmembrane region" description="Helical" evidence="13">
    <location>
        <begin position="150"/>
        <end position="170"/>
    </location>
</feature>
<dbReference type="PANTHER" id="PTHR11537:SF254">
    <property type="entry name" value="POTASSIUM VOLTAGE-GATED CHANNEL PROTEIN SHAB"/>
    <property type="match status" value="1"/>
</dbReference>
<dbReference type="GO" id="GO:0001508">
    <property type="term" value="P:action potential"/>
    <property type="evidence" value="ECO:0007669"/>
    <property type="project" value="TreeGrafter"/>
</dbReference>
<evidence type="ECO:0000256" key="10">
    <source>
        <dbReference type="ARBA" id="ARBA00023136"/>
    </source>
</evidence>
<comment type="subcellular location">
    <subcellularLocation>
        <location evidence="1">Membrane</location>
        <topology evidence="1">Multi-pass membrane protein</topology>
    </subcellularLocation>
</comment>
<proteinExistence type="predicted"/>
<evidence type="ECO:0000256" key="1">
    <source>
        <dbReference type="ARBA" id="ARBA00004141"/>
    </source>
</evidence>
<feature type="transmembrane region" description="Helical" evidence="13">
    <location>
        <begin position="114"/>
        <end position="138"/>
    </location>
</feature>